<reference evidence="2" key="1">
    <citation type="journal article" date="2023" name="G3 (Bethesda)">
        <title>Genome assembly and association tests identify interacting loci associated with vigor, precocity, and sex in interspecific pistachio rootstocks.</title>
        <authorList>
            <person name="Palmer W."/>
            <person name="Jacygrad E."/>
            <person name="Sagayaradj S."/>
            <person name="Cavanaugh K."/>
            <person name="Han R."/>
            <person name="Bertier L."/>
            <person name="Beede B."/>
            <person name="Kafkas S."/>
            <person name="Golino D."/>
            <person name="Preece J."/>
            <person name="Michelmore R."/>
        </authorList>
    </citation>
    <scope>NUCLEOTIDE SEQUENCE [LARGE SCALE GENOMIC DNA]</scope>
</reference>
<organism evidence="1 2">
    <name type="scientific">Pistacia integerrima</name>
    <dbReference type="NCBI Taxonomy" id="434235"/>
    <lineage>
        <taxon>Eukaryota</taxon>
        <taxon>Viridiplantae</taxon>
        <taxon>Streptophyta</taxon>
        <taxon>Embryophyta</taxon>
        <taxon>Tracheophyta</taxon>
        <taxon>Spermatophyta</taxon>
        <taxon>Magnoliopsida</taxon>
        <taxon>eudicotyledons</taxon>
        <taxon>Gunneridae</taxon>
        <taxon>Pentapetalae</taxon>
        <taxon>rosids</taxon>
        <taxon>malvids</taxon>
        <taxon>Sapindales</taxon>
        <taxon>Anacardiaceae</taxon>
        <taxon>Pistacia</taxon>
    </lineage>
</organism>
<evidence type="ECO:0000313" key="1">
    <source>
        <dbReference type="EMBL" id="KAJ0045965.1"/>
    </source>
</evidence>
<dbReference type="EMBL" id="CM047738">
    <property type="protein sequence ID" value="KAJ0045965.1"/>
    <property type="molecule type" value="Genomic_DNA"/>
</dbReference>
<sequence>MKHLSFMYQVCKCNAFKINHAKFKVKEDGDILQSTPSFDCCLCTE</sequence>
<proteinExistence type="predicted"/>
<protein>
    <submittedName>
        <fullName evidence="1">Uncharacterized protein</fullName>
    </submittedName>
</protein>
<keyword evidence="2" id="KW-1185">Reference proteome</keyword>
<evidence type="ECO:0000313" key="2">
    <source>
        <dbReference type="Proteomes" id="UP001163603"/>
    </source>
</evidence>
<name>A0ACC0Z6G1_9ROSI</name>
<accession>A0ACC0Z6G1</accession>
<dbReference type="Proteomes" id="UP001163603">
    <property type="component" value="Chromosome 3"/>
</dbReference>
<gene>
    <name evidence="1" type="ORF">Pint_03753</name>
</gene>
<comment type="caution">
    <text evidence="1">The sequence shown here is derived from an EMBL/GenBank/DDBJ whole genome shotgun (WGS) entry which is preliminary data.</text>
</comment>